<gene>
    <name evidence="1" type="ORF">RN001_010692</name>
</gene>
<dbReference type="Pfam" id="PF16065">
    <property type="entry name" value="DUF4807"/>
    <property type="match status" value="1"/>
</dbReference>
<accession>A0AAN7PA10</accession>
<reference evidence="2" key="1">
    <citation type="submission" date="2023-01" db="EMBL/GenBank/DDBJ databases">
        <title>Key to firefly adult light organ development and bioluminescence: homeobox transcription factors regulate luciferase expression and transportation to peroxisome.</title>
        <authorList>
            <person name="Fu X."/>
        </authorList>
    </citation>
    <scope>NUCLEOTIDE SEQUENCE [LARGE SCALE GENOMIC DNA]</scope>
</reference>
<sequence>MFNHIIFIKIVHNNYVYDNFILTEDYLKPSVEVYLIHKTHTVNKVEISADGILVHYFLRELRYGSYYRRGFIEKYFKKYWNGAIVQVILLPVNKEIIDYKWNYRMDYLVRERCELEHTLSWLSTLGGAFSALGDYFVNCAETAGKISLNQLKLAVRLNDPNIVSRCRLYLSLSLIQRRRFKLARSIVYNEYVVAKNSSIVDFRLINMCRGIWCKLKYDYELFKREKCVY</sequence>
<evidence type="ECO:0000313" key="1">
    <source>
        <dbReference type="EMBL" id="KAK4878186.1"/>
    </source>
</evidence>
<dbReference type="EMBL" id="JARPUR010000004">
    <property type="protein sequence ID" value="KAK4878186.1"/>
    <property type="molecule type" value="Genomic_DNA"/>
</dbReference>
<comment type="caution">
    <text evidence="1">The sequence shown here is derived from an EMBL/GenBank/DDBJ whole genome shotgun (WGS) entry which is preliminary data.</text>
</comment>
<name>A0AAN7PA10_9COLE</name>
<dbReference type="PANTHER" id="PTHR36693">
    <property type="entry name" value="GH02722P"/>
    <property type="match status" value="1"/>
</dbReference>
<dbReference type="InterPro" id="IPR032072">
    <property type="entry name" value="DUF4807"/>
</dbReference>
<dbReference type="PANTHER" id="PTHR36693:SF1">
    <property type="entry name" value="GH02722P"/>
    <property type="match status" value="1"/>
</dbReference>
<organism evidence="1 2">
    <name type="scientific">Aquatica leii</name>
    <dbReference type="NCBI Taxonomy" id="1421715"/>
    <lineage>
        <taxon>Eukaryota</taxon>
        <taxon>Metazoa</taxon>
        <taxon>Ecdysozoa</taxon>
        <taxon>Arthropoda</taxon>
        <taxon>Hexapoda</taxon>
        <taxon>Insecta</taxon>
        <taxon>Pterygota</taxon>
        <taxon>Neoptera</taxon>
        <taxon>Endopterygota</taxon>
        <taxon>Coleoptera</taxon>
        <taxon>Polyphaga</taxon>
        <taxon>Elateriformia</taxon>
        <taxon>Elateroidea</taxon>
        <taxon>Lampyridae</taxon>
        <taxon>Luciolinae</taxon>
        <taxon>Aquatica</taxon>
    </lineage>
</organism>
<dbReference type="Proteomes" id="UP001353858">
    <property type="component" value="Unassembled WGS sequence"/>
</dbReference>
<protein>
    <submittedName>
        <fullName evidence="1">Uncharacterized protein</fullName>
    </submittedName>
</protein>
<dbReference type="AlphaFoldDB" id="A0AAN7PA10"/>
<keyword evidence="2" id="KW-1185">Reference proteome</keyword>
<proteinExistence type="predicted"/>
<evidence type="ECO:0000313" key="2">
    <source>
        <dbReference type="Proteomes" id="UP001353858"/>
    </source>
</evidence>